<reference evidence="2 3" key="1">
    <citation type="submission" date="2018-06" db="EMBL/GenBank/DDBJ databases">
        <title>Mucibacter soli gen. nov., sp. nov., a new member of the family Chitinophagaceae producing mucin.</title>
        <authorList>
            <person name="Kim M.-K."/>
            <person name="Park S."/>
            <person name="Kim T.-S."/>
            <person name="Joung Y."/>
            <person name="Han J.-H."/>
            <person name="Kim S.B."/>
        </authorList>
    </citation>
    <scope>NUCLEOTIDE SEQUENCE [LARGE SCALE GENOMIC DNA]</scope>
    <source>
        <strain evidence="2 3">R1-15</strain>
    </source>
</reference>
<organism evidence="2 3">
    <name type="scientific">Taibaiella soli</name>
    <dbReference type="NCBI Taxonomy" id="1649169"/>
    <lineage>
        <taxon>Bacteria</taxon>
        <taxon>Pseudomonadati</taxon>
        <taxon>Bacteroidota</taxon>
        <taxon>Chitinophagia</taxon>
        <taxon>Chitinophagales</taxon>
        <taxon>Chitinophagaceae</taxon>
        <taxon>Taibaiella</taxon>
    </lineage>
</organism>
<keyword evidence="3" id="KW-1185">Reference proteome</keyword>
<feature type="chain" id="PRO_5016180097" description="Erythromycin esterase family protein" evidence="1">
    <location>
        <begin position="27"/>
        <end position="439"/>
    </location>
</feature>
<comment type="caution">
    <text evidence="2">The sequence shown here is derived from an EMBL/GenBank/DDBJ whole genome shotgun (WGS) entry which is preliminary data.</text>
</comment>
<dbReference type="EMBL" id="QKTW01000003">
    <property type="protein sequence ID" value="PZF74426.1"/>
    <property type="molecule type" value="Genomic_DNA"/>
</dbReference>
<dbReference type="Proteomes" id="UP000248745">
    <property type="component" value="Unassembled WGS sequence"/>
</dbReference>
<evidence type="ECO:0000313" key="2">
    <source>
        <dbReference type="EMBL" id="PZF74426.1"/>
    </source>
</evidence>
<dbReference type="GO" id="GO:0046677">
    <property type="term" value="P:response to antibiotic"/>
    <property type="evidence" value="ECO:0007669"/>
    <property type="project" value="InterPro"/>
</dbReference>
<proteinExistence type="predicted"/>
<protein>
    <recommendedName>
        <fullName evidence="4">Erythromycin esterase family protein</fullName>
    </recommendedName>
</protein>
<gene>
    <name evidence="2" type="ORF">DN068_02275</name>
</gene>
<accession>A0A2W2BLW0</accession>
<dbReference type="OrthoDB" id="9810066at2"/>
<evidence type="ECO:0008006" key="4">
    <source>
        <dbReference type="Google" id="ProtNLM"/>
    </source>
</evidence>
<sequence>MNLKTMSIKHFTVLLLLLAGAGYSFGNTIDSSTTQTEQMDIGQIKNSNYFYQIADQKRVVFLGEEDHKVAEFNQLKTQIINNYRAREPRVLLLFESAVDAAFYGFRDNMNSFLWPDSSTKIFPLWINAETEDLLIPSQPGHSFLIGGIDPQHLDDFYEDYQKTSFFRHFQSSHFWSDSFNNRLLQLDAIRFSLIKKRGSLYTLTKKATIAPKEDSLAAFKNYTSDCKQLLADYKRLLENLPVANTVNEKIDRLVVLNRPWEIEVSIAMADYSRSRNEMMARNLTYLADSVFADWKIIVWAHDGHVLKQTLHDPITEVKATIGTYLSKSFMDESAVFLLKTNRHILNDGTALNKTKIASSETVHQYMAAGNENQFFSPIIDASLWSKQFKRCYWDTNIYKCNYRLSDVCDGIFYLKDTHTPHFQSRYMRERRPADGKKAD</sequence>
<evidence type="ECO:0000313" key="3">
    <source>
        <dbReference type="Proteomes" id="UP000248745"/>
    </source>
</evidence>
<dbReference type="SUPFAM" id="SSF159501">
    <property type="entry name" value="EreA/ChaN-like"/>
    <property type="match status" value="1"/>
</dbReference>
<feature type="signal peptide" evidence="1">
    <location>
        <begin position="1"/>
        <end position="26"/>
    </location>
</feature>
<dbReference type="Gene3D" id="3.40.1660.10">
    <property type="entry name" value="EreA-like (biosynthetic domain)"/>
    <property type="match status" value="1"/>
</dbReference>
<dbReference type="Pfam" id="PF05139">
    <property type="entry name" value="Erythro_esteras"/>
    <property type="match status" value="1"/>
</dbReference>
<dbReference type="AlphaFoldDB" id="A0A2W2BLW0"/>
<evidence type="ECO:0000256" key="1">
    <source>
        <dbReference type="SAM" id="SignalP"/>
    </source>
</evidence>
<dbReference type="InterPro" id="IPR007815">
    <property type="entry name" value="Emycin_Estase"/>
</dbReference>
<name>A0A2W2BLW0_9BACT</name>
<keyword evidence="1" id="KW-0732">Signal</keyword>